<accession>A0A853I4H0</accession>
<dbReference type="EMBL" id="JACCKB010000001">
    <property type="protein sequence ID" value="NYZ64487.1"/>
    <property type="molecule type" value="Genomic_DNA"/>
</dbReference>
<dbReference type="RefSeq" id="WP_180566519.1">
    <property type="nucleotide sequence ID" value="NZ_JACCKB010000001.1"/>
</dbReference>
<gene>
    <name evidence="1" type="ORF">H0A36_00615</name>
</gene>
<keyword evidence="2" id="KW-1185">Reference proteome</keyword>
<organism evidence="1 2">
    <name type="scientific">Spartinivicinus marinus</name>
    <dbReference type="NCBI Taxonomy" id="2994442"/>
    <lineage>
        <taxon>Bacteria</taxon>
        <taxon>Pseudomonadati</taxon>
        <taxon>Pseudomonadota</taxon>
        <taxon>Gammaproteobacteria</taxon>
        <taxon>Oceanospirillales</taxon>
        <taxon>Zooshikellaceae</taxon>
        <taxon>Spartinivicinus</taxon>
    </lineage>
</organism>
<reference evidence="1 2" key="1">
    <citation type="submission" date="2020-07" db="EMBL/GenBank/DDBJ databases">
        <title>Endozoicomonas sp. nov., isolated from sediment.</title>
        <authorList>
            <person name="Gu T."/>
        </authorList>
    </citation>
    <scope>NUCLEOTIDE SEQUENCE [LARGE SCALE GENOMIC DNA]</scope>
    <source>
        <strain evidence="1 2">SM1973</strain>
    </source>
</reference>
<dbReference type="Proteomes" id="UP000569732">
    <property type="component" value="Unassembled WGS sequence"/>
</dbReference>
<sequence>MLKCNADDINAWQNVSYLVSAFHRTAFYSEYPAQHVPLRKWQSPVKIYIDSRVGFKDIQHQLVSAQAEELAQITGHPVTVTKEKSEANVVIVFAHSTKIPNIIVENGGGIPLLNVAAKSLCFFQIKVSQLDWVIQEASIYIPPDTARAVARLPGCVAEEMAQIMGLTNDDDQLFPTVFNDESVFDELTPLDKTLLKVLYNDKLKPGMGWEQSKGVVEEIIQHLLTNTKK</sequence>
<name>A0A853I4H0_9GAMM</name>
<proteinExistence type="predicted"/>
<protein>
    <submittedName>
        <fullName evidence="1">DUF2927 domain-containing protein</fullName>
    </submittedName>
</protein>
<dbReference type="InterPro" id="IPR021323">
    <property type="entry name" value="DUF2927"/>
</dbReference>
<evidence type="ECO:0000313" key="1">
    <source>
        <dbReference type="EMBL" id="NYZ64487.1"/>
    </source>
</evidence>
<evidence type="ECO:0000313" key="2">
    <source>
        <dbReference type="Proteomes" id="UP000569732"/>
    </source>
</evidence>
<comment type="caution">
    <text evidence="1">The sequence shown here is derived from an EMBL/GenBank/DDBJ whole genome shotgun (WGS) entry which is preliminary data.</text>
</comment>
<dbReference type="AlphaFoldDB" id="A0A853I4H0"/>
<dbReference type="Pfam" id="PF11150">
    <property type="entry name" value="DUF2927"/>
    <property type="match status" value="1"/>
</dbReference>